<evidence type="ECO:0000313" key="1">
    <source>
        <dbReference type="EMBL" id="PSK88740.1"/>
    </source>
</evidence>
<accession>A0A2P8CUV3</accession>
<evidence type="ECO:0000313" key="2">
    <source>
        <dbReference type="Proteomes" id="UP000240542"/>
    </source>
</evidence>
<name>A0A2P8CUV3_9ACTN</name>
<dbReference type="Pfam" id="PF13374">
    <property type="entry name" value="TPR_10"/>
    <property type="match status" value="1"/>
</dbReference>
<dbReference type="Gene3D" id="1.25.40.10">
    <property type="entry name" value="Tetratricopeptide repeat domain"/>
    <property type="match status" value="1"/>
</dbReference>
<dbReference type="AlphaFoldDB" id="A0A2P8CUV3"/>
<dbReference type="InterPro" id="IPR011990">
    <property type="entry name" value="TPR-like_helical_dom_sf"/>
</dbReference>
<reference evidence="1 2" key="1">
    <citation type="submission" date="2018-03" db="EMBL/GenBank/DDBJ databases">
        <title>Genomic Encyclopedia of Archaeal and Bacterial Type Strains, Phase II (KMG-II): from individual species to whole genera.</title>
        <authorList>
            <person name="Goeker M."/>
        </authorList>
    </citation>
    <scope>NUCLEOTIDE SEQUENCE [LARGE SCALE GENOMIC DNA]</scope>
    <source>
        <strain evidence="1 2">DSM 45312</strain>
    </source>
</reference>
<comment type="caution">
    <text evidence="1">The sequence shown here is derived from an EMBL/GenBank/DDBJ whole genome shotgun (WGS) entry which is preliminary data.</text>
</comment>
<dbReference type="Proteomes" id="UP000240542">
    <property type="component" value="Unassembled WGS sequence"/>
</dbReference>
<keyword evidence="2" id="KW-1185">Reference proteome</keyword>
<proteinExistence type="predicted"/>
<protein>
    <submittedName>
        <fullName evidence="1">Tetratricopeptide repeat protein</fullName>
    </submittedName>
</protein>
<gene>
    <name evidence="1" type="ORF">CLV63_12926</name>
</gene>
<sequence>MTNLGFLLKGQGERGEAEALYRRAIAEGGNTRAMVNLAFLLEGRGKYIEAVKWRLRAAKAAWGGGRDRQD</sequence>
<dbReference type="SUPFAM" id="SSF81901">
    <property type="entry name" value="HCP-like"/>
    <property type="match status" value="1"/>
</dbReference>
<dbReference type="RefSeq" id="WP_106586394.1">
    <property type="nucleotide sequence ID" value="NZ_PYGA01000029.1"/>
</dbReference>
<dbReference type="EMBL" id="PYGA01000029">
    <property type="protein sequence ID" value="PSK88740.1"/>
    <property type="molecule type" value="Genomic_DNA"/>
</dbReference>
<organism evidence="1 2">
    <name type="scientific">Murinocardiopsis flavida</name>
    <dbReference type="NCBI Taxonomy" id="645275"/>
    <lineage>
        <taxon>Bacteria</taxon>
        <taxon>Bacillati</taxon>
        <taxon>Actinomycetota</taxon>
        <taxon>Actinomycetes</taxon>
        <taxon>Streptosporangiales</taxon>
        <taxon>Nocardiopsidaceae</taxon>
        <taxon>Murinocardiopsis</taxon>
    </lineage>
</organism>